<dbReference type="PANTHER" id="PTHR15598:SF5">
    <property type="entry name" value="ENHANCER OF MRNA-DECAPPING PROTEIN 4"/>
    <property type="match status" value="1"/>
</dbReference>
<name>A0A6G0YQ51_APHCR</name>
<dbReference type="Proteomes" id="UP000478052">
    <property type="component" value="Unassembled WGS sequence"/>
</dbReference>
<evidence type="ECO:0000256" key="2">
    <source>
        <dbReference type="ARBA" id="ARBA00009639"/>
    </source>
</evidence>
<evidence type="ECO:0000259" key="7">
    <source>
        <dbReference type="Pfam" id="PF16529"/>
    </source>
</evidence>
<sequence>MHIKFVGDEECTRTVHSNSTKVCSSQGSHNKGSSKLTLKNFVNFNWNQCYYHGQLIALHISEKYIAYGFSNTDTFEGLVRIVQIESNERVLIKGFSNLIEDLSFAHLYEIIMLACIDQSGTTFVYVIKEDSCGTPKLRVFQVFQINGVYSEQSDECIDFTMIFFFVFVSVYIITSQNNAPISNYGGGFRCKSEYPWCIIQVKSKHFPTVFKKTEKNKKKMTEKREILRNTSFRPNRFFYMVDPSYCFKNKYLLSWCQFCPEQVNHLKELEFEPTYKGKILAVVRASEVEIWHVGVASNFTSGPVFTNFSLNKSMDKHVLNNIKNASIKINLKEADIISISFSPDGSNISLALSNGSIYFYQVSFDHIPDTPKRVFTWHPKELFLSLKSLAFLDNRKTIDGDVELWKYVVTLSTQDEIILWSCETWKPLQKVQFVRPFKKLNPMKLTVDGTGRYIFLSDIDNNLLYVIEVTDDTNSAKKYMKIVSITEVLLQSPMLNMIIVDAKIDYNDLDLTENHNSNNILPSSTNYTTIINLFAIQPKSLQEGQLIIASPKLSSMEQYNDQIKIESTNIFPKPPIIDLLVESVEPTTSNSNSEVQKFNVHKEDGILHTLSPLEVHSLVKEKLRLKGISLNSKNVSNSSSSTQIQNRQNKNYNNIKPIVVQSSSAFSYPQNPFDLNEARECSPSNNEVQTILQQQTDQETQYNYIETHNDNFETVSNYSNGVDEKEENNCYSSNSVLNGSEISTIRRPLDKSGVIDDRIGIQIDDILTNLQEMNAQLQWISKKQKKIDSQINAAVSMNSSSLCKNLEPVLTNMVKNANDQSQRALQMMIDHQLNTSHKKITEIVKATNSNKVDTELFTKSLVASLNPTLDAILKDLFMSTVIPKFEHACCSMFKQIDASFTERSLEYQNELKSLLNEEGNINNKLEYAFDKFRVDMNNIIKSTEKKILSTQNDMQKQFSILLKEKSLVEPCVKDTDSTAAQIMILSDIIKQGDYALAFEKALSASKLELVLFVCEKVQPELLFVPPNALKIPIVLSLIQQLSHDLTNNTELKHRYLEVAIGSLDYTNEHHKDNINLVLIKTDSNVEKFVQHNSLNPYCRKLKMLQLAIKTMISCYTCYSRNTFGLELEYLKKQILRPLVLYDVPIWGNCAKTHINKIKVFQSKILRTISNAPWFVRNEALHTDFKLPTIKEYIQNLTINFFSQLKNAKSA</sequence>
<dbReference type="GO" id="GO:0000932">
    <property type="term" value="C:P-body"/>
    <property type="evidence" value="ECO:0007669"/>
    <property type="project" value="UniProtKB-SubCell"/>
</dbReference>
<evidence type="ECO:0000256" key="3">
    <source>
        <dbReference type="ARBA" id="ARBA00022490"/>
    </source>
</evidence>
<feature type="domain" description="Enhancer of mRNA-decapping protein 4 WD40 repeat region" evidence="7">
    <location>
        <begin position="32"/>
        <end position="147"/>
    </location>
</feature>
<evidence type="ECO:0000256" key="6">
    <source>
        <dbReference type="ARBA" id="ARBA00023054"/>
    </source>
</evidence>
<dbReference type="AlphaFoldDB" id="A0A6G0YQ51"/>
<gene>
    <name evidence="9" type="ORF">FWK35_00005780</name>
</gene>
<dbReference type="InterPro" id="IPR036322">
    <property type="entry name" value="WD40_repeat_dom_sf"/>
</dbReference>
<keyword evidence="10" id="KW-1185">Reference proteome</keyword>
<dbReference type="GO" id="GO:0031087">
    <property type="term" value="P:deadenylation-independent decapping of nuclear-transcribed mRNA"/>
    <property type="evidence" value="ECO:0007669"/>
    <property type="project" value="InterPro"/>
</dbReference>
<dbReference type="InterPro" id="IPR045152">
    <property type="entry name" value="EDC4-like"/>
</dbReference>
<organism evidence="9 10">
    <name type="scientific">Aphis craccivora</name>
    <name type="common">Cowpea aphid</name>
    <dbReference type="NCBI Taxonomy" id="307492"/>
    <lineage>
        <taxon>Eukaryota</taxon>
        <taxon>Metazoa</taxon>
        <taxon>Ecdysozoa</taxon>
        <taxon>Arthropoda</taxon>
        <taxon>Hexapoda</taxon>
        <taxon>Insecta</taxon>
        <taxon>Pterygota</taxon>
        <taxon>Neoptera</taxon>
        <taxon>Paraneoptera</taxon>
        <taxon>Hemiptera</taxon>
        <taxon>Sternorrhyncha</taxon>
        <taxon>Aphidomorpha</taxon>
        <taxon>Aphidoidea</taxon>
        <taxon>Aphididae</taxon>
        <taxon>Aphidini</taxon>
        <taxon>Aphis</taxon>
        <taxon>Aphis</taxon>
    </lineage>
</organism>
<dbReference type="Gene3D" id="1.10.220.100">
    <property type="entry name" value="conserved c-terminal region of ge- 1"/>
    <property type="match status" value="1"/>
</dbReference>
<dbReference type="Pfam" id="PF21289">
    <property type="entry name" value="EDC4_C"/>
    <property type="match status" value="1"/>
</dbReference>
<reference evidence="9 10" key="1">
    <citation type="submission" date="2019-08" db="EMBL/GenBank/DDBJ databases">
        <title>Whole genome of Aphis craccivora.</title>
        <authorList>
            <person name="Voronova N.V."/>
            <person name="Shulinski R.S."/>
            <person name="Bandarenka Y.V."/>
            <person name="Zhorov D.G."/>
            <person name="Warner D."/>
        </authorList>
    </citation>
    <scope>NUCLEOTIDE SEQUENCE [LARGE SCALE GENOMIC DNA]</scope>
    <source>
        <strain evidence="9">180601</strain>
        <tissue evidence="9">Whole Body</tissue>
    </source>
</reference>
<dbReference type="Pfam" id="PF16529">
    <property type="entry name" value="Ge1_WD40"/>
    <property type="match status" value="2"/>
</dbReference>
<evidence type="ECO:0000256" key="4">
    <source>
        <dbReference type="ARBA" id="ARBA00022574"/>
    </source>
</evidence>
<feature type="domain" description="Enhancer of mRNA-decapping protein 4 WD40 repeat region" evidence="7">
    <location>
        <begin position="251"/>
        <end position="472"/>
    </location>
</feature>
<keyword evidence="5" id="KW-0677">Repeat</keyword>
<dbReference type="InterPro" id="IPR044938">
    <property type="entry name" value="EDC4_C_sf"/>
</dbReference>
<dbReference type="InterPro" id="IPR032401">
    <property type="entry name" value="EDC4_WD40"/>
</dbReference>
<comment type="similarity">
    <text evidence="2">Belongs to the WD repeat EDC4 family.</text>
</comment>
<proteinExistence type="inferred from homology"/>
<dbReference type="PANTHER" id="PTHR15598">
    <property type="entry name" value="ENHANCER OF MRNA-DECAPPING PROTEIN 4"/>
    <property type="match status" value="1"/>
</dbReference>
<evidence type="ECO:0000313" key="9">
    <source>
        <dbReference type="EMBL" id="KAF0759621.1"/>
    </source>
</evidence>
<feature type="domain" description="Enhancer of mRNA-decapping protein 4 C-terminal" evidence="8">
    <location>
        <begin position="987"/>
        <end position="1104"/>
    </location>
</feature>
<keyword evidence="4" id="KW-0853">WD repeat</keyword>
<evidence type="ECO:0000256" key="5">
    <source>
        <dbReference type="ARBA" id="ARBA00022737"/>
    </source>
</evidence>
<keyword evidence="6" id="KW-0175">Coiled coil</keyword>
<comment type="subcellular location">
    <subcellularLocation>
        <location evidence="1">Cytoplasm</location>
        <location evidence="1">P-body</location>
    </subcellularLocation>
</comment>
<evidence type="ECO:0000259" key="8">
    <source>
        <dbReference type="Pfam" id="PF21289"/>
    </source>
</evidence>
<accession>A0A6G0YQ51</accession>
<dbReference type="OrthoDB" id="21128at2759"/>
<dbReference type="InterPro" id="IPR015943">
    <property type="entry name" value="WD40/YVTN_repeat-like_dom_sf"/>
</dbReference>
<comment type="caution">
    <text evidence="9">The sequence shown here is derived from an EMBL/GenBank/DDBJ whole genome shotgun (WGS) entry which is preliminary data.</text>
</comment>
<evidence type="ECO:0000256" key="1">
    <source>
        <dbReference type="ARBA" id="ARBA00004201"/>
    </source>
</evidence>
<dbReference type="EMBL" id="VUJU01002937">
    <property type="protein sequence ID" value="KAF0759621.1"/>
    <property type="molecule type" value="Genomic_DNA"/>
</dbReference>
<keyword evidence="3" id="KW-0963">Cytoplasm</keyword>
<protein>
    <submittedName>
        <fullName evidence="9">Enhancer of mRNA-decapping protein 4</fullName>
    </submittedName>
</protein>
<dbReference type="Gene3D" id="2.130.10.10">
    <property type="entry name" value="YVTN repeat-like/Quinoprotein amine dehydrogenase"/>
    <property type="match status" value="1"/>
</dbReference>
<evidence type="ECO:0000313" key="10">
    <source>
        <dbReference type="Proteomes" id="UP000478052"/>
    </source>
</evidence>
<dbReference type="SUPFAM" id="SSF50978">
    <property type="entry name" value="WD40 repeat-like"/>
    <property type="match status" value="1"/>
</dbReference>
<dbReference type="InterPro" id="IPR049404">
    <property type="entry name" value="EDC4_C"/>
</dbReference>
<dbReference type="Gene3D" id="6.10.140.270">
    <property type="match status" value="1"/>
</dbReference>